<proteinExistence type="predicted"/>
<dbReference type="Proteomes" id="UP000003874">
    <property type="component" value="Unassembled WGS sequence"/>
</dbReference>
<accession>E6MPW2</accession>
<gene>
    <name evidence="1" type="ORF">HMPREF9420_1530</name>
</gene>
<organism evidence="1 2">
    <name type="scientific">Segatella salivae DSM 15606</name>
    <dbReference type="NCBI Taxonomy" id="888832"/>
    <lineage>
        <taxon>Bacteria</taxon>
        <taxon>Pseudomonadati</taxon>
        <taxon>Bacteroidota</taxon>
        <taxon>Bacteroidia</taxon>
        <taxon>Bacteroidales</taxon>
        <taxon>Prevotellaceae</taxon>
        <taxon>Segatella</taxon>
    </lineage>
</organism>
<sequence length="141" mass="16319">MDAFFIYFLFLNSPDGTLCQIGQCGRVGSRLLLQSTLKIHFFRVLFSFISLAGLPQTIPQKVCYFRVWRKLFPKRFGVSAHAESRFPNGLAFPRMAKVISRMVWHFRAWRKPFPQWFDACGPPVNQFLKVLTLAGLPQTTF</sequence>
<evidence type="ECO:0000313" key="2">
    <source>
        <dbReference type="Proteomes" id="UP000003874"/>
    </source>
</evidence>
<dbReference type="HOGENOM" id="CLU_1823605_0_0_10"/>
<dbReference type="EMBL" id="AEQO01000132">
    <property type="protein sequence ID" value="EFV04328.1"/>
    <property type="molecule type" value="Genomic_DNA"/>
</dbReference>
<protein>
    <submittedName>
        <fullName evidence="1">Uncharacterized protein</fullName>
    </submittedName>
</protein>
<dbReference type="AlphaFoldDB" id="E6MPW2"/>
<keyword evidence="2" id="KW-1185">Reference proteome</keyword>
<evidence type="ECO:0000313" key="1">
    <source>
        <dbReference type="EMBL" id="EFV04328.1"/>
    </source>
</evidence>
<name>E6MPW2_9BACT</name>
<reference evidence="1 2" key="1">
    <citation type="submission" date="2010-12" db="EMBL/GenBank/DDBJ databases">
        <authorList>
            <person name="Muzny D."/>
            <person name="Qin X."/>
            <person name="Deng J."/>
            <person name="Jiang H."/>
            <person name="Liu Y."/>
            <person name="Qu J."/>
            <person name="Song X.-Z."/>
            <person name="Zhang L."/>
            <person name="Thornton R."/>
            <person name="Coyle M."/>
            <person name="Francisco L."/>
            <person name="Jackson L."/>
            <person name="Javaid M."/>
            <person name="Korchina V."/>
            <person name="Kovar C."/>
            <person name="Mata R."/>
            <person name="Mathew T."/>
            <person name="Ngo R."/>
            <person name="Nguyen L."/>
            <person name="Nguyen N."/>
            <person name="Okwuonu G."/>
            <person name="Ongeri F."/>
            <person name="Pham C."/>
            <person name="Simmons D."/>
            <person name="Wilczek-Boney K."/>
            <person name="Hale W."/>
            <person name="Jakkamsetti A."/>
            <person name="Pham P."/>
            <person name="Ruth R."/>
            <person name="San Lucas F."/>
            <person name="Warren J."/>
            <person name="Zhang J."/>
            <person name="Zhao Z."/>
            <person name="Zhou C."/>
            <person name="Zhu D."/>
            <person name="Lee S."/>
            <person name="Bess C."/>
            <person name="Blankenburg K."/>
            <person name="Forbes L."/>
            <person name="Fu Q."/>
            <person name="Gubbala S."/>
            <person name="Hirani K."/>
            <person name="Jayaseelan J.C."/>
            <person name="Lara F."/>
            <person name="Munidasa M."/>
            <person name="Palculict T."/>
            <person name="Patil S."/>
            <person name="Pu L.-L."/>
            <person name="Saada N."/>
            <person name="Tang L."/>
            <person name="Weissenberger G."/>
            <person name="Zhu Y."/>
            <person name="Hemphill L."/>
            <person name="Shang Y."/>
            <person name="Youmans B."/>
            <person name="Ayvaz T."/>
            <person name="Ross M."/>
            <person name="Santibanez J."/>
            <person name="Aqrawi P."/>
            <person name="Gross S."/>
            <person name="Joshi V."/>
            <person name="Fowler G."/>
            <person name="Nazareth L."/>
            <person name="Reid J."/>
            <person name="Worley K."/>
            <person name="Petrosino J."/>
            <person name="Highlander S."/>
            <person name="Gibbs R."/>
        </authorList>
    </citation>
    <scope>NUCLEOTIDE SEQUENCE [LARGE SCALE GENOMIC DNA]</scope>
    <source>
        <strain evidence="1 2">DSM 15606</strain>
    </source>
</reference>
<comment type="caution">
    <text evidence="1">The sequence shown here is derived from an EMBL/GenBank/DDBJ whole genome shotgun (WGS) entry which is preliminary data.</text>
</comment>